<evidence type="ECO:0000313" key="3">
    <source>
        <dbReference type="Proteomes" id="UP000001826"/>
    </source>
</evidence>
<keyword evidence="1" id="KW-0472">Membrane</keyword>
<dbReference type="KEGG" id="mka:MK1648"/>
<feature type="transmembrane region" description="Helical" evidence="1">
    <location>
        <begin position="364"/>
        <end position="384"/>
    </location>
</feature>
<dbReference type="PaxDb" id="190192-MK1648"/>
<dbReference type="InParanoid" id="Q8TUV5"/>
<feature type="transmembrane region" description="Helical" evidence="1">
    <location>
        <begin position="321"/>
        <end position="344"/>
    </location>
</feature>
<name>Q8TUV5_METKA</name>
<gene>
    <name evidence="2" type="ordered locus">MK1648</name>
</gene>
<evidence type="ECO:0000256" key="1">
    <source>
        <dbReference type="SAM" id="Phobius"/>
    </source>
</evidence>
<dbReference type="Proteomes" id="UP000001826">
    <property type="component" value="Chromosome"/>
</dbReference>
<reference evidence="2 3" key="1">
    <citation type="journal article" date="2002" name="Proc. Natl. Acad. Sci. U.S.A.">
        <title>The complete genome of hyperthermophile Methanopyrus kandleri AV19 and monophyly of archaeal methanogens.</title>
        <authorList>
            <person name="Slesarev A.I."/>
            <person name="Mezhevaya K.V."/>
            <person name="Makarova K.S."/>
            <person name="Polushin N.N."/>
            <person name="Shcherbinina O.V."/>
            <person name="Shakhova V.V."/>
            <person name="Belova G.I."/>
            <person name="Aravind L."/>
            <person name="Natale D.A."/>
            <person name="Rogozin I.B."/>
            <person name="Tatusov R.L."/>
            <person name="Wolf Y.I."/>
            <person name="Stetter K.O."/>
            <person name="Malykh A.G."/>
            <person name="Koonin E.V."/>
            <person name="Kozyavkin S.A."/>
        </authorList>
    </citation>
    <scope>NUCLEOTIDE SEQUENCE [LARGE SCALE GENOMIC DNA]</scope>
    <source>
        <strain evidence="3">AV19 / DSM 6324 / JCM 9639 / NBRC 100938</strain>
    </source>
</reference>
<sequence>MTGGKRGWNPASIDPRLYQRTGFLIVATLNLVIVGLVAAVGIKVIVEKHYPMVVGAIAIPIVVAPLLLPLLYLLRVLKREKLVVVGEDRVLIIRGKDVTEVPVDEITGISVDFEFKRRRRKMIILTRSGHVELPFHSKRLMRDLQRLLEERRASEVDKETYARAGADRVATVLCKMVELGRSPVLHEAQGSVKAVWPGDSVELGREDGWAPRWMYWFLCVASLPVKAAKRSLREDPVDTVIAAEEAAKGQSLASSFNKILRTGPIVSALLVFLAVVRGVLKYWGPKALGVFLFTAAPWILATSVLSFLLNNRVKTVELHGVRAFFSLVAMVSIFSGLGTCLHGSLAETAMLRKSLPPSAHLTAVIELVIAMVSLVPLVKTLRWVDPRGAVRWCMALRATIREDRVILFSVVFALLSVFFAGSAASPGLWWVTFPIATATPVLWTVYFLSWSKMAREVVSKVWIPESES</sequence>
<protein>
    <submittedName>
        <fullName evidence="2">Uncharacterized membrane protein</fullName>
    </submittedName>
</protein>
<feature type="transmembrane region" description="Helical" evidence="1">
    <location>
        <begin position="429"/>
        <end position="450"/>
    </location>
</feature>
<evidence type="ECO:0000313" key="2">
    <source>
        <dbReference type="EMBL" id="AAM02861.1"/>
    </source>
</evidence>
<organism evidence="2 3">
    <name type="scientific">Methanopyrus kandleri (strain AV19 / DSM 6324 / JCM 9639 / NBRC 100938)</name>
    <dbReference type="NCBI Taxonomy" id="190192"/>
    <lineage>
        <taxon>Archaea</taxon>
        <taxon>Methanobacteriati</taxon>
        <taxon>Methanobacteriota</taxon>
        <taxon>Methanomada group</taxon>
        <taxon>Methanopyri</taxon>
        <taxon>Methanopyrales</taxon>
        <taxon>Methanopyraceae</taxon>
        <taxon>Methanopyrus</taxon>
    </lineage>
</organism>
<keyword evidence="3" id="KW-1185">Reference proteome</keyword>
<feature type="transmembrane region" description="Helical" evidence="1">
    <location>
        <begin position="52"/>
        <end position="74"/>
    </location>
</feature>
<feature type="transmembrane region" description="Helical" evidence="1">
    <location>
        <begin position="21"/>
        <end position="46"/>
    </location>
</feature>
<feature type="transmembrane region" description="Helical" evidence="1">
    <location>
        <begin position="290"/>
        <end position="309"/>
    </location>
</feature>
<dbReference type="EnsemblBacteria" id="AAM02861">
    <property type="protein sequence ID" value="AAM02861"/>
    <property type="gene ID" value="MK1648"/>
</dbReference>
<keyword evidence="1" id="KW-0812">Transmembrane</keyword>
<feature type="transmembrane region" description="Helical" evidence="1">
    <location>
        <begin position="265"/>
        <end position="284"/>
    </location>
</feature>
<feature type="transmembrane region" description="Helical" evidence="1">
    <location>
        <begin position="405"/>
        <end position="423"/>
    </location>
</feature>
<dbReference type="HOGENOM" id="CLU_583451_0_0_2"/>
<dbReference type="AlphaFoldDB" id="Q8TUV5"/>
<dbReference type="EMBL" id="AE009439">
    <property type="protein sequence ID" value="AAM02861.1"/>
    <property type="molecule type" value="Genomic_DNA"/>
</dbReference>
<keyword evidence="1" id="KW-1133">Transmembrane helix</keyword>
<accession>Q8TUV5</accession>
<proteinExistence type="predicted"/>